<gene>
    <name evidence="7" type="ORF">FWK35_00030805</name>
</gene>
<dbReference type="GO" id="GO:0008270">
    <property type="term" value="F:zinc ion binding"/>
    <property type="evidence" value="ECO:0007669"/>
    <property type="project" value="UniProtKB-KW"/>
</dbReference>
<dbReference type="PANTHER" id="PTHR46481">
    <property type="entry name" value="ZINC FINGER BED DOMAIN-CONTAINING PROTEIN 4"/>
    <property type="match status" value="1"/>
</dbReference>
<keyword evidence="4" id="KW-0862">Zinc</keyword>
<reference evidence="7 8" key="1">
    <citation type="submission" date="2019-08" db="EMBL/GenBank/DDBJ databases">
        <title>Whole genome of Aphis craccivora.</title>
        <authorList>
            <person name="Voronova N.V."/>
            <person name="Shulinski R.S."/>
            <person name="Bandarenka Y.V."/>
            <person name="Zhorov D.G."/>
            <person name="Warner D."/>
        </authorList>
    </citation>
    <scope>NUCLEOTIDE SEQUENCE [LARGE SCALE GENOMIC DNA]</scope>
    <source>
        <strain evidence="7">180601</strain>
        <tissue evidence="7">Whole Body</tissue>
    </source>
</reference>
<evidence type="ECO:0000313" key="8">
    <source>
        <dbReference type="Proteomes" id="UP000478052"/>
    </source>
</evidence>
<dbReference type="PANTHER" id="PTHR46481:SF10">
    <property type="entry name" value="ZINC FINGER BED DOMAIN-CONTAINING PROTEIN 39"/>
    <property type="match status" value="1"/>
</dbReference>
<organism evidence="7 8">
    <name type="scientific">Aphis craccivora</name>
    <name type="common">Cowpea aphid</name>
    <dbReference type="NCBI Taxonomy" id="307492"/>
    <lineage>
        <taxon>Eukaryota</taxon>
        <taxon>Metazoa</taxon>
        <taxon>Ecdysozoa</taxon>
        <taxon>Arthropoda</taxon>
        <taxon>Hexapoda</taxon>
        <taxon>Insecta</taxon>
        <taxon>Pterygota</taxon>
        <taxon>Neoptera</taxon>
        <taxon>Paraneoptera</taxon>
        <taxon>Hemiptera</taxon>
        <taxon>Sternorrhyncha</taxon>
        <taxon>Aphidomorpha</taxon>
        <taxon>Aphidoidea</taxon>
        <taxon>Aphididae</taxon>
        <taxon>Aphidini</taxon>
        <taxon>Aphis</taxon>
        <taxon>Aphis</taxon>
    </lineage>
</organism>
<dbReference type="AlphaFoldDB" id="A0A6G0VN82"/>
<comment type="caution">
    <text evidence="7">The sequence shown here is derived from an EMBL/GenBank/DDBJ whole genome shotgun (WGS) entry which is preliminary data.</text>
</comment>
<evidence type="ECO:0000256" key="3">
    <source>
        <dbReference type="ARBA" id="ARBA00022771"/>
    </source>
</evidence>
<name>A0A6G0VN82_APHCR</name>
<dbReference type="Pfam" id="PF05699">
    <property type="entry name" value="Dimer_Tnp_hAT"/>
    <property type="match status" value="1"/>
</dbReference>
<keyword evidence="5" id="KW-0539">Nucleus</keyword>
<evidence type="ECO:0000259" key="6">
    <source>
        <dbReference type="Pfam" id="PF05699"/>
    </source>
</evidence>
<feature type="non-terminal residue" evidence="7">
    <location>
        <position position="378"/>
    </location>
</feature>
<evidence type="ECO:0000256" key="4">
    <source>
        <dbReference type="ARBA" id="ARBA00022833"/>
    </source>
</evidence>
<dbReference type="InterPro" id="IPR052035">
    <property type="entry name" value="ZnF_BED_domain_contain"/>
</dbReference>
<evidence type="ECO:0000313" key="7">
    <source>
        <dbReference type="EMBL" id="KAF0702707.1"/>
    </source>
</evidence>
<keyword evidence="3" id="KW-0863">Zinc-finger</keyword>
<evidence type="ECO:0000256" key="1">
    <source>
        <dbReference type="ARBA" id="ARBA00004123"/>
    </source>
</evidence>
<evidence type="ECO:0000256" key="5">
    <source>
        <dbReference type="ARBA" id="ARBA00023242"/>
    </source>
</evidence>
<feature type="non-terminal residue" evidence="7">
    <location>
        <position position="1"/>
    </location>
</feature>
<dbReference type="SUPFAM" id="SSF53098">
    <property type="entry name" value="Ribonuclease H-like"/>
    <property type="match status" value="1"/>
</dbReference>
<protein>
    <submittedName>
        <fullName evidence="7">Zinc finger BED domain-containing protein RICESLEEPER 1-like isoform X2</fullName>
    </submittedName>
</protein>
<dbReference type="EMBL" id="VUJU01014177">
    <property type="protein sequence ID" value="KAF0702707.1"/>
    <property type="molecule type" value="Genomic_DNA"/>
</dbReference>
<dbReference type="InterPro" id="IPR008906">
    <property type="entry name" value="HATC_C_dom"/>
</dbReference>
<dbReference type="GO" id="GO:0005634">
    <property type="term" value="C:nucleus"/>
    <property type="evidence" value="ECO:0007669"/>
    <property type="project" value="UniProtKB-SubCell"/>
</dbReference>
<dbReference type="InterPro" id="IPR012337">
    <property type="entry name" value="RNaseH-like_sf"/>
</dbReference>
<accession>A0A6G0VN82</accession>
<sequence length="378" mass="43165">KVANNQNLSETELEIENDTFQEHVATSLQSNKHGKTYCFRCSAHTIQLCVYDGLKNITNKEILNKARKVVKKLRTPTIANMLIKSGLKKAVLDCDTRWNSIYNMLQRLCELKAFCRMKAADIPSLELSNNDWNLIESLVLTLAPVKIGSVQLQRADITIGDFYGCWWKIRNGLIKANTELAKSITESMLKRQQILLDNDLFVAAIFLDPRFQPLLTPQMKIKAINHLCKLWTLIQTLKKRSGYSENDIPIDETEKSVLNMSVDPANNDDDDDDDFENFLKESTTVISNQPVNIKSIFQSFDGTQRISYNSDIREYWASKKNEHPELHELAQVTLAIPATQVSVERTFSSLKFILSDLRGNLTPSLLESIIFIIFRVFV</sequence>
<dbReference type="OrthoDB" id="6769664at2759"/>
<dbReference type="GO" id="GO:0046983">
    <property type="term" value="F:protein dimerization activity"/>
    <property type="evidence" value="ECO:0007669"/>
    <property type="project" value="InterPro"/>
</dbReference>
<evidence type="ECO:0000256" key="2">
    <source>
        <dbReference type="ARBA" id="ARBA00022723"/>
    </source>
</evidence>
<keyword evidence="2" id="KW-0479">Metal-binding</keyword>
<dbReference type="Proteomes" id="UP000478052">
    <property type="component" value="Unassembled WGS sequence"/>
</dbReference>
<comment type="subcellular location">
    <subcellularLocation>
        <location evidence="1">Nucleus</location>
    </subcellularLocation>
</comment>
<keyword evidence="8" id="KW-1185">Reference proteome</keyword>
<feature type="domain" description="HAT C-terminal dimerisation" evidence="6">
    <location>
        <begin position="309"/>
        <end position="372"/>
    </location>
</feature>
<proteinExistence type="predicted"/>